<dbReference type="EnsemblMetazoa" id="XM_021037683.2">
    <property type="protein sequence ID" value="XP_020893342.1"/>
    <property type="gene ID" value="LOC110232480"/>
</dbReference>
<dbReference type="GO" id="GO:0008270">
    <property type="term" value="F:zinc ion binding"/>
    <property type="evidence" value="ECO:0007669"/>
    <property type="project" value="UniProtKB-KW"/>
</dbReference>
<dbReference type="PROSITE" id="PS50089">
    <property type="entry name" value="ZF_RING_2"/>
    <property type="match status" value="1"/>
</dbReference>
<dbReference type="PANTHER" id="PTHR22663">
    <property type="entry name" value="RING FINGER PROTEIN NARYA-RELATED"/>
    <property type="match status" value="1"/>
</dbReference>
<feature type="domain" description="RING-type" evidence="7">
    <location>
        <begin position="7"/>
        <end position="44"/>
    </location>
</feature>
<evidence type="ECO:0000313" key="9">
    <source>
        <dbReference type="Proteomes" id="UP000887567"/>
    </source>
</evidence>
<evidence type="ECO:0000256" key="5">
    <source>
        <dbReference type="PROSITE-ProRule" id="PRU00175"/>
    </source>
</evidence>
<dbReference type="OMA" id="ENPETCK"/>
<name>A0A913WSA9_EXADI</name>
<dbReference type="GO" id="GO:0019789">
    <property type="term" value="F:SUMO transferase activity"/>
    <property type="evidence" value="ECO:0007669"/>
    <property type="project" value="InterPro"/>
</dbReference>
<feature type="region of interest" description="Disordered" evidence="6">
    <location>
        <begin position="186"/>
        <end position="262"/>
    </location>
</feature>
<protein>
    <recommendedName>
        <fullName evidence="7">RING-type domain-containing protein</fullName>
    </recommendedName>
</protein>
<dbReference type="GO" id="GO:0000795">
    <property type="term" value="C:synaptonemal complex"/>
    <property type="evidence" value="ECO:0007669"/>
    <property type="project" value="InterPro"/>
</dbReference>
<dbReference type="KEGG" id="epa:110232480"/>
<dbReference type="InterPro" id="IPR042123">
    <property type="entry name" value="Zip3/RNF212-like"/>
</dbReference>
<dbReference type="GO" id="GO:0007131">
    <property type="term" value="P:reciprocal meiotic recombination"/>
    <property type="evidence" value="ECO:0007669"/>
    <property type="project" value="InterPro"/>
</dbReference>
<dbReference type="GO" id="GO:0016925">
    <property type="term" value="P:protein sumoylation"/>
    <property type="evidence" value="ECO:0007669"/>
    <property type="project" value="TreeGrafter"/>
</dbReference>
<dbReference type="GeneID" id="110232480"/>
<dbReference type="Proteomes" id="UP000887567">
    <property type="component" value="Unplaced"/>
</dbReference>
<feature type="compositionally biased region" description="Polar residues" evidence="6">
    <location>
        <begin position="202"/>
        <end position="214"/>
    </location>
</feature>
<dbReference type="PANTHER" id="PTHR22663:SF17">
    <property type="entry name" value="RING FINGER PROTEIN NARYA-RELATED"/>
    <property type="match status" value="1"/>
</dbReference>
<sequence length="362" mass="40367">MTEWVRCNSCCTKPGKQRFYLTNCGHLFCEECMKENPETCKLCKNSCKAIMLTSQMKPEVEEYFIDIPTLLSRQQKKLLQVYEFQRTHWKNFVSLHEKQEAMLEKTQKRSAELEREVALLREENNQLRRLLSDSKQHHTPGKNTAHSPGLALRRGASKVSPVPYSNSPYGMAVTSTPQQDGMYQRQPQVRTPAGPSRLTVRTPPSNGMIGTTRPSPYMHSQRPGSAGNTPGGLSQRLSCAGNTPGGLRTANTPGPNEPVTPSMLRAAMSQTNFSPMHASSPMISSQNRVTSWMSSSQRTTGSYVQRDSSPAGSQCGHSQNESTSHCSQMDSGKRPIQLRYEPRPNPLNRPPIITTPARSKHH</sequence>
<keyword evidence="1" id="KW-0479">Metal-binding</keyword>
<keyword evidence="3" id="KW-0862">Zinc</keyword>
<reference evidence="8" key="1">
    <citation type="submission" date="2022-11" db="UniProtKB">
        <authorList>
            <consortium name="EnsemblMetazoa"/>
        </authorList>
    </citation>
    <scope>IDENTIFICATION</scope>
</reference>
<dbReference type="AlphaFoldDB" id="A0A913WSA9"/>
<dbReference type="InterPro" id="IPR017907">
    <property type="entry name" value="Znf_RING_CS"/>
</dbReference>
<proteinExistence type="predicted"/>
<evidence type="ECO:0000256" key="6">
    <source>
        <dbReference type="SAM" id="MobiDB-lite"/>
    </source>
</evidence>
<dbReference type="GO" id="GO:0007129">
    <property type="term" value="P:homologous chromosome pairing at meiosis"/>
    <property type="evidence" value="ECO:0007669"/>
    <property type="project" value="TreeGrafter"/>
</dbReference>
<dbReference type="PROSITE" id="PS00518">
    <property type="entry name" value="ZF_RING_1"/>
    <property type="match status" value="1"/>
</dbReference>
<keyword evidence="2 5" id="KW-0863">Zinc-finger</keyword>
<accession>A0A913WSA9</accession>
<dbReference type="Pfam" id="PF14634">
    <property type="entry name" value="zf-RING_5"/>
    <property type="match status" value="1"/>
</dbReference>
<feature type="compositionally biased region" description="Polar residues" evidence="6">
    <location>
        <begin position="281"/>
        <end position="330"/>
    </location>
</feature>
<dbReference type="InterPro" id="IPR001841">
    <property type="entry name" value="Znf_RING"/>
</dbReference>
<evidence type="ECO:0000259" key="7">
    <source>
        <dbReference type="PROSITE" id="PS50089"/>
    </source>
</evidence>
<dbReference type="OrthoDB" id="2535391at2759"/>
<organism evidence="8 9">
    <name type="scientific">Exaiptasia diaphana</name>
    <name type="common">Tropical sea anemone</name>
    <name type="synonym">Aiptasia pulchella</name>
    <dbReference type="NCBI Taxonomy" id="2652724"/>
    <lineage>
        <taxon>Eukaryota</taxon>
        <taxon>Metazoa</taxon>
        <taxon>Cnidaria</taxon>
        <taxon>Anthozoa</taxon>
        <taxon>Hexacorallia</taxon>
        <taxon>Actiniaria</taxon>
        <taxon>Aiptasiidae</taxon>
        <taxon>Exaiptasia</taxon>
    </lineage>
</organism>
<feature type="compositionally biased region" description="Polar residues" evidence="6">
    <location>
        <begin position="222"/>
        <end position="241"/>
    </location>
</feature>
<evidence type="ECO:0000256" key="3">
    <source>
        <dbReference type="ARBA" id="ARBA00022833"/>
    </source>
</evidence>
<evidence type="ECO:0000256" key="2">
    <source>
        <dbReference type="ARBA" id="ARBA00022771"/>
    </source>
</evidence>
<feature type="region of interest" description="Disordered" evidence="6">
    <location>
        <begin position="274"/>
        <end position="362"/>
    </location>
</feature>
<dbReference type="CDD" id="cd14686">
    <property type="entry name" value="bZIP"/>
    <property type="match status" value="1"/>
</dbReference>
<dbReference type="RefSeq" id="XP_020893342.1">
    <property type="nucleotide sequence ID" value="XM_021037683.2"/>
</dbReference>
<keyword evidence="4" id="KW-0469">Meiosis</keyword>
<evidence type="ECO:0000256" key="1">
    <source>
        <dbReference type="ARBA" id="ARBA00022723"/>
    </source>
</evidence>
<keyword evidence="9" id="KW-1185">Reference proteome</keyword>
<feature type="region of interest" description="Disordered" evidence="6">
    <location>
        <begin position="132"/>
        <end position="168"/>
    </location>
</feature>
<evidence type="ECO:0000313" key="8">
    <source>
        <dbReference type="EnsemblMetazoa" id="XP_020893342.1"/>
    </source>
</evidence>
<evidence type="ECO:0000256" key="4">
    <source>
        <dbReference type="ARBA" id="ARBA00023254"/>
    </source>
</evidence>